<evidence type="ECO:0000259" key="1">
    <source>
        <dbReference type="Pfam" id="PF00934"/>
    </source>
</evidence>
<reference evidence="2 3" key="1">
    <citation type="submission" date="2016-06" db="EMBL/GenBank/DDBJ databases">
        <authorList>
            <person name="Kjaerup R.B."/>
            <person name="Dalgaard T.S."/>
            <person name="Juul-Madsen H.R."/>
        </authorList>
    </citation>
    <scope>NUCLEOTIDE SEQUENCE [LARGE SCALE GENOMIC DNA]</scope>
    <source>
        <strain evidence="2 3">1081914.2</strain>
    </source>
</reference>
<dbReference type="Gene3D" id="1.10.287.850">
    <property type="entry name" value="HP0062-like domain"/>
    <property type="match status" value="1"/>
</dbReference>
<dbReference type="InterPro" id="IPR000084">
    <property type="entry name" value="PE-PGRS_N"/>
</dbReference>
<comment type="caution">
    <text evidence="2">The sequence shown here is derived from an EMBL/GenBank/DDBJ whole genome shotgun (WGS) entry which is preliminary data.</text>
</comment>
<dbReference type="EMBL" id="LZKQ01000176">
    <property type="protein sequence ID" value="OBI82095.1"/>
    <property type="molecule type" value="Genomic_DNA"/>
</dbReference>
<dbReference type="RefSeq" id="WP_065121514.1">
    <property type="nucleotide sequence ID" value="NZ_LZKQ01000176.1"/>
</dbReference>
<accession>A0A1A3C4S5</accession>
<organism evidence="2 3">
    <name type="scientific">Mycobacterium asiaticum</name>
    <dbReference type="NCBI Taxonomy" id="1790"/>
    <lineage>
        <taxon>Bacteria</taxon>
        <taxon>Bacillati</taxon>
        <taxon>Actinomycetota</taxon>
        <taxon>Actinomycetes</taxon>
        <taxon>Mycobacteriales</taxon>
        <taxon>Mycobacteriaceae</taxon>
        <taxon>Mycobacterium</taxon>
    </lineage>
</organism>
<protein>
    <recommendedName>
        <fullName evidence="1">PE domain-containing protein</fullName>
    </recommendedName>
</protein>
<dbReference type="Pfam" id="PF00934">
    <property type="entry name" value="PE"/>
    <property type="match status" value="1"/>
</dbReference>
<evidence type="ECO:0000313" key="2">
    <source>
        <dbReference type="EMBL" id="OBI82095.1"/>
    </source>
</evidence>
<dbReference type="OrthoDB" id="4753156at2"/>
<proteinExistence type="predicted"/>
<dbReference type="SUPFAM" id="SSF140459">
    <property type="entry name" value="PE/PPE dimer-like"/>
    <property type="match status" value="1"/>
</dbReference>
<dbReference type="Proteomes" id="UP000093795">
    <property type="component" value="Unassembled WGS sequence"/>
</dbReference>
<evidence type="ECO:0000313" key="3">
    <source>
        <dbReference type="Proteomes" id="UP000093795"/>
    </source>
</evidence>
<dbReference type="InterPro" id="IPR038332">
    <property type="entry name" value="PPE_sf"/>
</dbReference>
<sequence length="336" mass="33719">MSALIVQPDLVATAAGNLTSIRSTLNEAVAAAQRSTTALVPAAQDEVSNAVALLFGDFGRQYQLLSLQARQFHDQFVSSLSSGAQAYLSAEAAAEQALSNAATPYEGLVANTVTNLQTIGGTFVGETAPAFLQTINSQVFNPAIPSAILQAATGDPLPLLALTGQFAQGYANQVQAITVQPSLVPLTTPGPNLPLALTLPPQDILAFDAFGPPVNALSATAQSGTAFVSAIQAGNPVAAATALIDAPANVTNAFLNGSETLAIGPGTLTVVGGLTGSATLNIPFSGLLDPLQPFNVTGQLVGNPTVQTVTITGAPVGGLVAGLLDTPSLLEGLADG</sequence>
<name>A0A1A3C4S5_MYCAS</name>
<gene>
    <name evidence="2" type="ORF">A9X01_22390</name>
</gene>
<feature type="domain" description="PE" evidence="1">
    <location>
        <begin position="4"/>
        <end position="94"/>
    </location>
</feature>
<dbReference type="AlphaFoldDB" id="A0A1A3C4S5"/>